<gene>
    <name evidence="2" type="ORF">F3B51_17935</name>
</gene>
<feature type="non-terminal residue" evidence="2">
    <location>
        <position position="1"/>
    </location>
</feature>
<sequence length="43" mass="4912">KDLNDYLCGKPLSQSAEPIKEKKQVQSARRMMQPPKKKGGFHL</sequence>
<accession>A0A6A1CHM4</accession>
<organism evidence="2">
    <name type="scientific">Bacteroides ovatus</name>
    <dbReference type="NCBI Taxonomy" id="28116"/>
    <lineage>
        <taxon>Bacteria</taxon>
        <taxon>Pseudomonadati</taxon>
        <taxon>Bacteroidota</taxon>
        <taxon>Bacteroidia</taxon>
        <taxon>Bacteroidales</taxon>
        <taxon>Bacteroidaceae</taxon>
        <taxon>Bacteroides</taxon>
    </lineage>
</organism>
<name>A0A6A1CHM4_BACOV</name>
<protein>
    <submittedName>
        <fullName evidence="2">DNA primase</fullName>
    </submittedName>
</protein>
<evidence type="ECO:0000313" key="2">
    <source>
        <dbReference type="EMBL" id="KAA4644895.1"/>
    </source>
</evidence>
<evidence type="ECO:0000256" key="1">
    <source>
        <dbReference type="SAM" id="MobiDB-lite"/>
    </source>
</evidence>
<feature type="region of interest" description="Disordered" evidence="1">
    <location>
        <begin position="1"/>
        <end position="43"/>
    </location>
</feature>
<dbReference type="EMBL" id="VWFN01000027">
    <property type="protein sequence ID" value="KAA4644895.1"/>
    <property type="molecule type" value="Genomic_DNA"/>
</dbReference>
<proteinExistence type="predicted"/>
<comment type="caution">
    <text evidence="2">The sequence shown here is derived from an EMBL/GenBank/DDBJ whole genome shotgun (WGS) entry which is preliminary data.</text>
</comment>
<dbReference type="AlphaFoldDB" id="A0A6A1CHM4"/>
<reference evidence="2" key="1">
    <citation type="journal article" date="2019" name="Nat. Med.">
        <title>A library of human gut bacterial isolates paired with longitudinal multiomics data enables mechanistic microbiome research.</title>
        <authorList>
            <person name="Poyet M."/>
            <person name="Groussin M."/>
            <person name="Gibbons S.M."/>
            <person name="Avila-Pacheco J."/>
            <person name="Jiang X."/>
            <person name="Kearney S.M."/>
            <person name="Perrotta A.R."/>
            <person name="Berdy B."/>
            <person name="Zhao S."/>
            <person name="Lieberman T.D."/>
            <person name="Swanson P.K."/>
            <person name="Smith M."/>
            <person name="Roesemann S."/>
            <person name="Alexander J.E."/>
            <person name="Rich S.A."/>
            <person name="Livny J."/>
            <person name="Vlamakis H."/>
            <person name="Clish C."/>
            <person name="Bullock K."/>
            <person name="Deik A."/>
            <person name="Scott J."/>
            <person name="Pierce K.A."/>
            <person name="Xavier R.J."/>
            <person name="Alm E.J."/>
        </authorList>
    </citation>
    <scope>NUCLEOTIDE SEQUENCE</scope>
    <source>
        <strain evidence="2">BIOML-A13</strain>
    </source>
</reference>